<name>A0A5C7HBY5_9ROSI</name>
<sequence>MKKLKPSSSIELVDDIDYQYKELLIDIDDNLEPAPECCIYRVPKDLRKINEEAYTPQLISIGPLHHGKEELLDMEKQKLRYMKKLGERITMEKLLEFKTFIKNHEQLIRNCYAETSKLDSYKFVAMILYDAVFIIEFLLRNYDKDNGDFLLNKPRLKNSIMVDLHLLENQVPYFVLQELYRSAFASLNPDAERYPPLFFLSCHLFSVLMFNGMPRQAEVKHFTDLIRYAEVESYSKSKLNGYIKDLPCAVKLQESGVKFKCIQGKCLLDVRFEKRKRRLPCFEVDELQIPRFEVYDETEGVIRNLMALEQCHYPLETHICNYVDLLVFLINTEKDVDLLIEAGIISNCVGDNAVIAKMFNKLCQKITLSASCYYDIGEGLKAHYHSPWNHAKATLKSVYFSNLWRGTASVAAVLLLLLTFVQTICSIQQVFFV</sequence>
<comment type="caution">
    <text evidence="1">The sequence shown here is derived from an EMBL/GenBank/DDBJ whole genome shotgun (WGS) entry which is preliminary data.</text>
</comment>
<dbReference type="InterPro" id="IPR004158">
    <property type="entry name" value="DUF247_pln"/>
</dbReference>
<dbReference type="OrthoDB" id="591587at2759"/>
<proteinExistence type="predicted"/>
<keyword evidence="2" id="KW-1185">Reference proteome</keyword>
<organism evidence="1 2">
    <name type="scientific">Acer yangbiense</name>
    <dbReference type="NCBI Taxonomy" id="1000413"/>
    <lineage>
        <taxon>Eukaryota</taxon>
        <taxon>Viridiplantae</taxon>
        <taxon>Streptophyta</taxon>
        <taxon>Embryophyta</taxon>
        <taxon>Tracheophyta</taxon>
        <taxon>Spermatophyta</taxon>
        <taxon>Magnoliopsida</taxon>
        <taxon>eudicotyledons</taxon>
        <taxon>Gunneridae</taxon>
        <taxon>Pentapetalae</taxon>
        <taxon>rosids</taxon>
        <taxon>malvids</taxon>
        <taxon>Sapindales</taxon>
        <taxon>Sapindaceae</taxon>
        <taxon>Hippocastanoideae</taxon>
        <taxon>Acereae</taxon>
        <taxon>Acer</taxon>
    </lineage>
</organism>
<evidence type="ECO:0000313" key="1">
    <source>
        <dbReference type="EMBL" id="TXG54431.1"/>
    </source>
</evidence>
<dbReference type="Proteomes" id="UP000323000">
    <property type="component" value="Chromosome 9"/>
</dbReference>
<gene>
    <name evidence="1" type="ORF">EZV62_019687</name>
</gene>
<dbReference type="PANTHER" id="PTHR31170:SF9">
    <property type="entry name" value="PROTEIN, PUTATIVE (DUF247)-RELATED"/>
    <property type="match status" value="1"/>
</dbReference>
<dbReference type="EMBL" id="VAHF01000009">
    <property type="protein sequence ID" value="TXG54431.1"/>
    <property type="molecule type" value="Genomic_DNA"/>
</dbReference>
<dbReference type="PANTHER" id="PTHR31170">
    <property type="entry name" value="BNAC04G53230D PROTEIN"/>
    <property type="match status" value="1"/>
</dbReference>
<dbReference type="Pfam" id="PF03140">
    <property type="entry name" value="DUF247"/>
    <property type="match status" value="1"/>
</dbReference>
<evidence type="ECO:0000313" key="2">
    <source>
        <dbReference type="Proteomes" id="UP000323000"/>
    </source>
</evidence>
<dbReference type="AlphaFoldDB" id="A0A5C7HBY5"/>
<reference evidence="2" key="1">
    <citation type="journal article" date="2019" name="Gigascience">
        <title>De novo genome assembly of the endangered Acer yangbiense, a plant species with extremely small populations endemic to Yunnan Province, China.</title>
        <authorList>
            <person name="Yang J."/>
            <person name="Wariss H.M."/>
            <person name="Tao L."/>
            <person name="Zhang R."/>
            <person name="Yun Q."/>
            <person name="Hollingsworth P."/>
            <person name="Dao Z."/>
            <person name="Luo G."/>
            <person name="Guo H."/>
            <person name="Ma Y."/>
            <person name="Sun W."/>
        </authorList>
    </citation>
    <scope>NUCLEOTIDE SEQUENCE [LARGE SCALE GENOMIC DNA]</scope>
    <source>
        <strain evidence="2">cv. Malutang</strain>
    </source>
</reference>
<accession>A0A5C7HBY5</accession>
<protein>
    <submittedName>
        <fullName evidence="1">Uncharacterized protein</fullName>
    </submittedName>
</protein>